<sequence length="70" mass="7683">MARMVYVEGEGLWKNCQGMALPIKVIQRPKSPDLGVQFSSSPDEPATEGAVIESSRIGALENIPKNLDRR</sequence>
<dbReference type="Pfam" id="PF01585">
    <property type="entry name" value="G-patch"/>
    <property type="match status" value="1"/>
</dbReference>
<feature type="domain" description="G-patch" evidence="1">
    <location>
        <begin position="1"/>
        <end position="35"/>
    </location>
</feature>
<name>I3T378_LOTJA</name>
<dbReference type="GO" id="GO:0003676">
    <property type="term" value="F:nucleic acid binding"/>
    <property type="evidence" value="ECO:0007669"/>
    <property type="project" value="InterPro"/>
</dbReference>
<dbReference type="PANTHER" id="PTHR47423:SF2">
    <property type="entry name" value="PROTEIN SQS1"/>
    <property type="match status" value="1"/>
</dbReference>
<evidence type="ECO:0000259" key="1">
    <source>
        <dbReference type="Pfam" id="PF01585"/>
    </source>
</evidence>
<dbReference type="InterPro" id="IPR000467">
    <property type="entry name" value="G_patch_dom"/>
</dbReference>
<protein>
    <recommendedName>
        <fullName evidence="1">G-patch domain-containing protein</fullName>
    </recommendedName>
</protein>
<accession>I3T378</accession>
<evidence type="ECO:0000313" key="2">
    <source>
        <dbReference type="EMBL" id="AFK46970.1"/>
    </source>
</evidence>
<dbReference type="AlphaFoldDB" id="I3T378"/>
<proteinExistence type="evidence at transcript level"/>
<dbReference type="PANTHER" id="PTHR47423">
    <property type="entry name" value="G-PATCH DOMAIN CONTAINING PROTEIN"/>
    <property type="match status" value="1"/>
</dbReference>
<organism evidence="2">
    <name type="scientific">Lotus japonicus</name>
    <name type="common">Lotus corniculatus var. japonicus</name>
    <dbReference type="NCBI Taxonomy" id="34305"/>
    <lineage>
        <taxon>Eukaryota</taxon>
        <taxon>Viridiplantae</taxon>
        <taxon>Streptophyta</taxon>
        <taxon>Embryophyta</taxon>
        <taxon>Tracheophyta</taxon>
        <taxon>Spermatophyta</taxon>
        <taxon>Magnoliopsida</taxon>
        <taxon>eudicotyledons</taxon>
        <taxon>Gunneridae</taxon>
        <taxon>Pentapetalae</taxon>
        <taxon>rosids</taxon>
        <taxon>fabids</taxon>
        <taxon>Fabales</taxon>
        <taxon>Fabaceae</taxon>
        <taxon>Papilionoideae</taxon>
        <taxon>50 kb inversion clade</taxon>
        <taxon>NPAAA clade</taxon>
        <taxon>Hologalegina</taxon>
        <taxon>robinioid clade</taxon>
        <taxon>Loteae</taxon>
        <taxon>Lotus</taxon>
    </lineage>
</organism>
<dbReference type="EMBL" id="BT147176">
    <property type="protein sequence ID" value="AFK46970.1"/>
    <property type="molecule type" value="mRNA"/>
</dbReference>
<reference evidence="2" key="1">
    <citation type="submission" date="2012-05" db="EMBL/GenBank/DDBJ databases">
        <authorList>
            <person name="Krishnakumar V."/>
            <person name="Cheung F."/>
            <person name="Xiao Y."/>
            <person name="Chan A."/>
            <person name="Moskal W.A."/>
            <person name="Town C.D."/>
        </authorList>
    </citation>
    <scope>NUCLEOTIDE SEQUENCE</scope>
</reference>